<evidence type="ECO:0000256" key="1">
    <source>
        <dbReference type="SAM" id="MobiDB-lite"/>
    </source>
</evidence>
<feature type="region of interest" description="Disordered" evidence="1">
    <location>
        <begin position="1"/>
        <end position="25"/>
    </location>
</feature>
<keyword evidence="3" id="KW-1185">Reference proteome</keyword>
<protein>
    <submittedName>
        <fullName evidence="2">Uncharacterized protein</fullName>
    </submittedName>
</protein>
<feature type="compositionally biased region" description="Basic and acidic residues" evidence="1">
    <location>
        <begin position="137"/>
        <end position="151"/>
    </location>
</feature>
<gene>
    <name evidence="2" type="ORF">SK128_009399</name>
</gene>
<dbReference type="Proteomes" id="UP001381693">
    <property type="component" value="Unassembled WGS sequence"/>
</dbReference>
<feature type="compositionally biased region" description="Acidic residues" evidence="1">
    <location>
        <begin position="73"/>
        <end position="93"/>
    </location>
</feature>
<proteinExistence type="predicted"/>
<accession>A0AAN8ZUP7</accession>
<feature type="compositionally biased region" description="Polar residues" evidence="1">
    <location>
        <begin position="7"/>
        <end position="21"/>
    </location>
</feature>
<sequence>MRPDSRSWFTPTASSHGNSPHTRLPQLTELAGARNPFGRILKCTGRRQSWGGMRASVKEAFERNVFHDHCEDHDEEDVEEALEDALEDEEDLSEDKGKERVEPKAREEPRVNVEPKESVGDRTSVRGTTRLLGGDSHGPEGRRSAMGRDKPPPPPPPSSLTDFRIGEEGGHKRKNWWVGGWRVQLGPPSESILVT</sequence>
<name>A0AAN8ZUP7_HALRR</name>
<evidence type="ECO:0000313" key="3">
    <source>
        <dbReference type="Proteomes" id="UP001381693"/>
    </source>
</evidence>
<feature type="compositionally biased region" description="Basic and acidic residues" evidence="1">
    <location>
        <begin position="94"/>
        <end position="124"/>
    </location>
</feature>
<evidence type="ECO:0000313" key="2">
    <source>
        <dbReference type="EMBL" id="KAK7056587.1"/>
    </source>
</evidence>
<reference evidence="2 3" key="1">
    <citation type="submission" date="2023-11" db="EMBL/GenBank/DDBJ databases">
        <title>Halocaridina rubra genome assembly.</title>
        <authorList>
            <person name="Smith C."/>
        </authorList>
    </citation>
    <scope>NUCLEOTIDE SEQUENCE [LARGE SCALE GENOMIC DNA]</scope>
    <source>
        <strain evidence="2">EP-1</strain>
        <tissue evidence="2">Whole</tissue>
    </source>
</reference>
<dbReference type="EMBL" id="JAXCGZ010021198">
    <property type="protein sequence ID" value="KAK7056587.1"/>
    <property type="molecule type" value="Genomic_DNA"/>
</dbReference>
<feature type="region of interest" description="Disordered" evidence="1">
    <location>
        <begin position="68"/>
        <end position="167"/>
    </location>
</feature>
<dbReference type="AlphaFoldDB" id="A0AAN8ZUP7"/>
<comment type="caution">
    <text evidence="2">The sequence shown here is derived from an EMBL/GenBank/DDBJ whole genome shotgun (WGS) entry which is preliminary data.</text>
</comment>
<organism evidence="2 3">
    <name type="scientific">Halocaridina rubra</name>
    <name type="common">Hawaiian red shrimp</name>
    <dbReference type="NCBI Taxonomy" id="373956"/>
    <lineage>
        <taxon>Eukaryota</taxon>
        <taxon>Metazoa</taxon>
        <taxon>Ecdysozoa</taxon>
        <taxon>Arthropoda</taxon>
        <taxon>Crustacea</taxon>
        <taxon>Multicrustacea</taxon>
        <taxon>Malacostraca</taxon>
        <taxon>Eumalacostraca</taxon>
        <taxon>Eucarida</taxon>
        <taxon>Decapoda</taxon>
        <taxon>Pleocyemata</taxon>
        <taxon>Caridea</taxon>
        <taxon>Atyoidea</taxon>
        <taxon>Atyidae</taxon>
        <taxon>Halocaridina</taxon>
    </lineage>
</organism>